<dbReference type="PROSITE" id="PS50883">
    <property type="entry name" value="EAL"/>
    <property type="match status" value="1"/>
</dbReference>
<dbReference type="InterPro" id="IPR035965">
    <property type="entry name" value="PAS-like_dom_sf"/>
</dbReference>
<dbReference type="InterPro" id="IPR052155">
    <property type="entry name" value="Biofilm_reg_signaling"/>
</dbReference>
<dbReference type="NCBIfam" id="TIGR00254">
    <property type="entry name" value="GGDEF"/>
    <property type="match status" value="1"/>
</dbReference>
<reference evidence="7 8" key="1">
    <citation type="submission" date="2020-08" db="EMBL/GenBank/DDBJ databases">
        <title>Genomic Encyclopedia of Type Strains, Phase III (KMG-III): the genomes of soil and plant-associated and newly described type strains.</title>
        <authorList>
            <person name="Whitman W."/>
        </authorList>
    </citation>
    <scope>NUCLEOTIDE SEQUENCE [LARGE SCALE GENOMIC DNA]</scope>
    <source>
        <strain evidence="7 8">CECT 4462</strain>
    </source>
</reference>
<evidence type="ECO:0000259" key="5">
    <source>
        <dbReference type="PROSITE" id="PS50883"/>
    </source>
</evidence>
<gene>
    <name evidence="7" type="ORF">FHR87_001119</name>
</gene>
<dbReference type="InterPro" id="IPR000160">
    <property type="entry name" value="GGDEF_dom"/>
</dbReference>
<dbReference type="SMART" id="SM00065">
    <property type="entry name" value="GAF"/>
    <property type="match status" value="1"/>
</dbReference>
<dbReference type="SUPFAM" id="SSF55073">
    <property type="entry name" value="Nucleotide cyclase"/>
    <property type="match status" value="1"/>
</dbReference>
<keyword evidence="2" id="KW-0973">c-di-GMP</keyword>
<dbReference type="Pfam" id="PF01590">
    <property type="entry name" value="GAF"/>
    <property type="match status" value="1"/>
</dbReference>
<dbReference type="Gene3D" id="3.30.450.20">
    <property type="entry name" value="PAS domain"/>
    <property type="match status" value="1"/>
</dbReference>
<feature type="domain" description="PAS" evidence="3">
    <location>
        <begin position="325"/>
        <end position="395"/>
    </location>
</feature>
<dbReference type="GO" id="GO:0071111">
    <property type="term" value="F:cyclic-guanylate-specific phosphodiesterase activity"/>
    <property type="evidence" value="ECO:0007669"/>
    <property type="project" value="UniProtKB-EC"/>
</dbReference>
<dbReference type="SMART" id="SM00091">
    <property type="entry name" value="PAS"/>
    <property type="match status" value="2"/>
</dbReference>
<dbReference type="SUPFAM" id="SSF55785">
    <property type="entry name" value="PYP-like sensor domain (PAS domain)"/>
    <property type="match status" value="1"/>
</dbReference>
<dbReference type="InterPro" id="IPR043128">
    <property type="entry name" value="Rev_trsase/Diguanyl_cyclase"/>
</dbReference>
<comment type="caution">
    <text evidence="7">The sequence shown here is derived from an EMBL/GenBank/DDBJ whole genome shotgun (WGS) entry which is preliminary data.</text>
</comment>
<dbReference type="FunFam" id="3.20.20.450:FF:000001">
    <property type="entry name" value="Cyclic di-GMP phosphodiesterase yahA"/>
    <property type="match status" value="1"/>
</dbReference>
<dbReference type="NCBIfam" id="TIGR00229">
    <property type="entry name" value="sensory_box"/>
    <property type="match status" value="1"/>
</dbReference>
<feature type="domain" description="PAC" evidence="4">
    <location>
        <begin position="398"/>
        <end position="450"/>
    </location>
</feature>
<organism evidence="7 8">
    <name type="scientific">Azomonas macrocytogenes</name>
    <name type="common">Azotobacter macrocytogenes</name>
    <dbReference type="NCBI Taxonomy" id="69962"/>
    <lineage>
        <taxon>Bacteria</taxon>
        <taxon>Pseudomonadati</taxon>
        <taxon>Pseudomonadota</taxon>
        <taxon>Gammaproteobacteria</taxon>
        <taxon>Pseudomonadales</taxon>
        <taxon>Pseudomonadaceae</taxon>
        <taxon>Azomonas</taxon>
    </lineage>
</organism>
<dbReference type="SUPFAM" id="SSF141868">
    <property type="entry name" value="EAL domain-like"/>
    <property type="match status" value="1"/>
</dbReference>
<dbReference type="InterPro" id="IPR035919">
    <property type="entry name" value="EAL_sf"/>
</dbReference>
<dbReference type="Pfam" id="PF00990">
    <property type="entry name" value="GGDEF"/>
    <property type="match status" value="1"/>
</dbReference>
<dbReference type="PROSITE" id="PS50113">
    <property type="entry name" value="PAC"/>
    <property type="match status" value="1"/>
</dbReference>
<dbReference type="PANTHER" id="PTHR44757">
    <property type="entry name" value="DIGUANYLATE CYCLASE DGCP"/>
    <property type="match status" value="1"/>
</dbReference>
<keyword evidence="8" id="KW-1185">Reference proteome</keyword>
<name>A0A839SZG9_AZOMA</name>
<dbReference type="CDD" id="cd00130">
    <property type="entry name" value="PAS"/>
    <property type="match status" value="1"/>
</dbReference>
<dbReference type="InterPro" id="IPR001633">
    <property type="entry name" value="EAL_dom"/>
</dbReference>
<feature type="domain" description="GGDEF" evidence="6">
    <location>
        <begin position="480"/>
        <end position="612"/>
    </location>
</feature>
<dbReference type="PROSITE" id="PS50887">
    <property type="entry name" value="GGDEF"/>
    <property type="match status" value="1"/>
</dbReference>
<evidence type="ECO:0000313" key="8">
    <source>
        <dbReference type="Proteomes" id="UP000549250"/>
    </source>
</evidence>
<dbReference type="InterPro" id="IPR003018">
    <property type="entry name" value="GAF"/>
</dbReference>
<accession>A0A839SZG9</accession>
<dbReference type="SMART" id="SM00267">
    <property type="entry name" value="GGDEF"/>
    <property type="match status" value="1"/>
</dbReference>
<sequence length="878" mass="99016">MDNNHSLKNSADASAAKATSLPTPAQLGMLRFERLSDPSWTLLYLDPGCEGQLGLAANDLCSSTGFPYARLMEPAARPRLHEELLAQLTRNGGNYRIRYRLHMAERTFDVLETGEYYQQHGQELLRGYLLICEPREDDNEISSPLVKEYLQLLARLRAQQDLLAKLATHRYGAKPLQEAAELITEAACAIYAVSYGSVWMIEDTTFKPVTQFKQGSGTVTALEDFDSLPYPRYIHALHGERVIDAYDARNDLRTYELAEYFKSRGVVSLLEAGIHTDGELVGVLRLEHTGENRQWQMDEIAFAGELADHIGQAMLNHQRLDAIHSLHLFQRAVEQASSACLLLDRDGRIKYVNPSFTAITQYTSEEALGRNIAKLPVLEDIDGILRDTRTALAHNSSWQGEFRGRRKNLIPYWGHLSVSKVLDSNRRLSNYVVIYEDVTENKLAQQRIERLAYTDNLTGLANRTCFIQTLEKRFNNGDAPNLMLLLVDIDNFKRINDSLGHRIGDKLLVKLARRLINMFETRGLVSRFASNEFAILLDDQDQESGRHLARQILDILDKPLYIDGQLISISGSAGLACAPQHGLDPQTLMKHAGLALHKAKANGKNQLQTFITTLNAEADFRLFLENSLRRALVQEELELFYQPKVCLHTGKLLGLEALLRWRNPEKGMIQPSHFISVAEETGLIIPIGKWAARQACRMGKQLAEQGISDLHIAINLSSRQFADPSLVASLADILAEEQLPPQRLELELTESLLLDATEETHQQLNELKAMGLTLAMDDFGTGYSSLSYLKKFPIDVIKIDRSFIKDIPDSEDDMEITSAVIAMAHNLKLKVVAEGIETSQQLAFLRRQHCDIGQGYLFDRPIPSQQLVERLRRYLRKP</sequence>
<dbReference type="Gene3D" id="3.30.450.40">
    <property type="match status" value="1"/>
</dbReference>
<dbReference type="PANTHER" id="PTHR44757:SF2">
    <property type="entry name" value="BIOFILM ARCHITECTURE MAINTENANCE PROTEIN MBAA"/>
    <property type="match status" value="1"/>
</dbReference>
<dbReference type="InterPro" id="IPR029016">
    <property type="entry name" value="GAF-like_dom_sf"/>
</dbReference>
<evidence type="ECO:0000259" key="6">
    <source>
        <dbReference type="PROSITE" id="PS50887"/>
    </source>
</evidence>
<dbReference type="CDD" id="cd01949">
    <property type="entry name" value="GGDEF"/>
    <property type="match status" value="1"/>
</dbReference>
<dbReference type="Pfam" id="PF00563">
    <property type="entry name" value="EAL"/>
    <property type="match status" value="1"/>
</dbReference>
<evidence type="ECO:0000313" key="7">
    <source>
        <dbReference type="EMBL" id="MBB3102731.1"/>
    </source>
</evidence>
<dbReference type="SMART" id="SM00052">
    <property type="entry name" value="EAL"/>
    <property type="match status" value="1"/>
</dbReference>
<protein>
    <recommendedName>
        <fullName evidence="1">cyclic-guanylate-specific phosphodiesterase</fullName>
        <ecNumber evidence="1">3.1.4.52</ecNumber>
    </recommendedName>
</protein>
<dbReference type="CDD" id="cd01948">
    <property type="entry name" value="EAL"/>
    <property type="match status" value="1"/>
</dbReference>
<dbReference type="Proteomes" id="UP000549250">
    <property type="component" value="Unassembled WGS sequence"/>
</dbReference>
<dbReference type="InterPro" id="IPR000700">
    <property type="entry name" value="PAS-assoc_C"/>
</dbReference>
<evidence type="ECO:0000256" key="2">
    <source>
        <dbReference type="ARBA" id="ARBA00022636"/>
    </source>
</evidence>
<dbReference type="RefSeq" id="WP_338021222.1">
    <property type="nucleotide sequence ID" value="NZ_JACHXI010000004.1"/>
</dbReference>
<dbReference type="PROSITE" id="PS50112">
    <property type="entry name" value="PAS"/>
    <property type="match status" value="1"/>
</dbReference>
<dbReference type="EMBL" id="JACHXI010000004">
    <property type="protein sequence ID" value="MBB3102731.1"/>
    <property type="molecule type" value="Genomic_DNA"/>
</dbReference>
<evidence type="ECO:0000259" key="3">
    <source>
        <dbReference type="PROSITE" id="PS50112"/>
    </source>
</evidence>
<proteinExistence type="predicted"/>
<dbReference type="Gene3D" id="3.30.70.270">
    <property type="match status" value="1"/>
</dbReference>
<evidence type="ECO:0000256" key="1">
    <source>
        <dbReference type="ARBA" id="ARBA00012282"/>
    </source>
</evidence>
<evidence type="ECO:0000259" key="4">
    <source>
        <dbReference type="PROSITE" id="PS50113"/>
    </source>
</evidence>
<dbReference type="Pfam" id="PF13426">
    <property type="entry name" value="PAS_9"/>
    <property type="match status" value="1"/>
</dbReference>
<dbReference type="InterPro" id="IPR000014">
    <property type="entry name" value="PAS"/>
</dbReference>
<dbReference type="AlphaFoldDB" id="A0A839SZG9"/>
<dbReference type="SUPFAM" id="SSF55781">
    <property type="entry name" value="GAF domain-like"/>
    <property type="match status" value="1"/>
</dbReference>
<dbReference type="Gene3D" id="3.20.20.450">
    <property type="entry name" value="EAL domain"/>
    <property type="match status" value="1"/>
</dbReference>
<dbReference type="InterPro" id="IPR029787">
    <property type="entry name" value="Nucleotide_cyclase"/>
</dbReference>
<feature type="domain" description="EAL" evidence="5">
    <location>
        <begin position="621"/>
        <end position="875"/>
    </location>
</feature>
<dbReference type="EC" id="3.1.4.52" evidence="1"/>